<name>A0A1H3JKL4_9RHOB</name>
<proteinExistence type="predicted"/>
<reference evidence="2 3" key="1">
    <citation type="submission" date="2016-10" db="EMBL/GenBank/DDBJ databases">
        <authorList>
            <person name="de Groot N.N."/>
        </authorList>
    </citation>
    <scope>NUCLEOTIDE SEQUENCE [LARGE SCALE GENOMIC DNA]</scope>
    <source>
        <strain evidence="2 3">DSM 24677</strain>
    </source>
</reference>
<accession>A0A1H3JKL4</accession>
<dbReference type="GeneID" id="78124105"/>
<dbReference type="EMBL" id="FNPR01000002">
    <property type="protein sequence ID" value="SDY40437.1"/>
    <property type="molecule type" value="Genomic_DNA"/>
</dbReference>
<dbReference type="OrthoDB" id="7862865at2"/>
<evidence type="ECO:0000313" key="2">
    <source>
        <dbReference type="EMBL" id="SDY40437.1"/>
    </source>
</evidence>
<feature type="region of interest" description="Disordered" evidence="1">
    <location>
        <begin position="47"/>
        <end position="120"/>
    </location>
</feature>
<gene>
    <name evidence="2" type="ORF">SAMN05444486_10226</name>
</gene>
<organism evidence="2 3">
    <name type="scientific">Lentibacter algarum</name>
    <dbReference type="NCBI Taxonomy" id="576131"/>
    <lineage>
        <taxon>Bacteria</taxon>
        <taxon>Pseudomonadati</taxon>
        <taxon>Pseudomonadota</taxon>
        <taxon>Alphaproteobacteria</taxon>
        <taxon>Rhodobacterales</taxon>
        <taxon>Roseobacteraceae</taxon>
        <taxon>Lentibacter</taxon>
    </lineage>
</organism>
<dbReference type="RefSeq" id="WP_089889165.1">
    <property type="nucleotide sequence ID" value="NZ_FNPR01000002.1"/>
</dbReference>
<protein>
    <submittedName>
        <fullName evidence="2">Uncharacterized protein</fullName>
    </submittedName>
</protein>
<keyword evidence="3" id="KW-1185">Reference proteome</keyword>
<evidence type="ECO:0000256" key="1">
    <source>
        <dbReference type="SAM" id="MobiDB-lite"/>
    </source>
</evidence>
<dbReference type="AlphaFoldDB" id="A0A1H3JKL4"/>
<sequence length="120" mass="12641">MTDREELRRLIDVIEKASASVQLDQAIEDIKTFANTTSFLANKLETRLKGGDVKGKKQPKSRVGKAIAAPPVPKPNVPSQQQAGPDAASGGMPSALSTATSQADYDRLKPQAAQGPISGD</sequence>
<evidence type="ECO:0000313" key="3">
    <source>
        <dbReference type="Proteomes" id="UP000199026"/>
    </source>
</evidence>
<dbReference type="STRING" id="576131.SAMN05444486_10226"/>
<dbReference type="Proteomes" id="UP000199026">
    <property type="component" value="Unassembled WGS sequence"/>
</dbReference>